<evidence type="ECO:0000256" key="6">
    <source>
        <dbReference type="PROSITE-ProRule" id="PRU00169"/>
    </source>
</evidence>
<keyword evidence="2" id="KW-0902">Two-component regulatory system</keyword>
<comment type="caution">
    <text evidence="10">The sequence shown here is derived from an EMBL/GenBank/DDBJ whole genome shotgun (WGS) entry which is preliminary data.</text>
</comment>
<dbReference type="GO" id="GO:0006355">
    <property type="term" value="P:regulation of DNA-templated transcription"/>
    <property type="evidence" value="ECO:0007669"/>
    <property type="project" value="InterPro"/>
</dbReference>
<evidence type="ECO:0000313" key="11">
    <source>
        <dbReference type="Proteomes" id="UP000540929"/>
    </source>
</evidence>
<dbReference type="InterPro" id="IPR016032">
    <property type="entry name" value="Sig_transdc_resp-reg_C-effctor"/>
</dbReference>
<dbReference type="PROSITE" id="PS51755">
    <property type="entry name" value="OMPR_PHOB"/>
    <property type="match status" value="1"/>
</dbReference>
<dbReference type="CDD" id="cd00383">
    <property type="entry name" value="trans_reg_C"/>
    <property type="match status" value="1"/>
</dbReference>
<feature type="domain" description="Response regulatory" evidence="8">
    <location>
        <begin position="4"/>
        <end position="117"/>
    </location>
</feature>
<evidence type="ECO:0000256" key="4">
    <source>
        <dbReference type="ARBA" id="ARBA00023125"/>
    </source>
</evidence>
<dbReference type="Proteomes" id="UP000540929">
    <property type="component" value="Unassembled WGS sequence"/>
</dbReference>
<evidence type="ECO:0000259" key="8">
    <source>
        <dbReference type="PROSITE" id="PS50110"/>
    </source>
</evidence>
<dbReference type="EMBL" id="JACCAS010000002">
    <property type="protein sequence ID" value="NYH25171.1"/>
    <property type="molecule type" value="Genomic_DNA"/>
</dbReference>
<dbReference type="InterPro" id="IPR001789">
    <property type="entry name" value="Sig_transdc_resp-reg_receiver"/>
</dbReference>
<dbReference type="Gene3D" id="6.10.250.690">
    <property type="match status" value="1"/>
</dbReference>
<dbReference type="InterPro" id="IPR036388">
    <property type="entry name" value="WH-like_DNA-bd_sf"/>
</dbReference>
<reference evidence="10 11" key="1">
    <citation type="submission" date="2020-07" db="EMBL/GenBank/DDBJ databases">
        <title>Exploring microbial biodiversity for novel pathways involved in the catabolism of aromatic compounds derived from lignin.</title>
        <authorList>
            <person name="Elkins J."/>
        </authorList>
    </citation>
    <scope>NUCLEOTIDE SEQUENCE [LARGE SCALE GENOMIC DNA]</scope>
    <source>
        <strain evidence="10 11">H2C3C</strain>
    </source>
</reference>
<evidence type="ECO:0000256" key="2">
    <source>
        <dbReference type="ARBA" id="ARBA00023012"/>
    </source>
</evidence>
<dbReference type="PANTHER" id="PTHR48111:SF4">
    <property type="entry name" value="DNA-BINDING DUAL TRANSCRIPTIONAL REGULATOR OMPR"/>
    <property type="match status" value="1"/>
</dbReference>
<feature type="domain" description="OmpR/PhoB-type" evidence="9">
    <location>
        <begin position="132"/>
        <end position="231"/>
    </location>
</feature>
<keyword evidence="1 6" id="KW-0597">Phosphoprotein</keyword>
<dbReference type="InterPro" id="IPR011006">
    <property type="entry name" value="CheY-like_superfamily"/>
</dbReference>
<sequence length="261" mass="28995">MNAQILVVGDDVELVEVLTTLLERAGMAVSVLRDVSLLAQKIEQTSPDLVVLDQIRFGTEGLDALSKLRAAGNEVPVILTARPTDVDRIIGLEMGADDCIGKPFNPRELLARVRAVLRRCNTCLPAAAREEDRAIVFGPFTLDLRLRTLEMDSGAFFLSAAEFALLKVFVENPMRTLTRVRLLELLHGSEDERTDRGVDVQVWRLRRILEADPSAPRFIQTVRSHGYVFVPDGARHSPVRKTMARVSNRRASLASAQRDSV</sequence>
<dbReference type="SUPFAM" id="SSF52172">
    <property type="entry name" value="CheY-like"/>
    <property type="match status" value="1"/>
</dbReference>
<evidence type="ECO:0000256" key="5">
    <source>
        <dbReference type="ARBA" id="ARBA00023163"/>
    </source>
</evidence>
<evidence type="ECO:0000313" key="10">
    <source>
        <dbReference type="EMBL" id="NYH25171.1"/>
    </source>
</evidence>
<evidence type="ECO:0000256" key="7">
    <source>
        <dbReference type="PROSITE-ProRule" id="PRU01091"/>
    </source>
</evidence>
<keyword evidence="11" id="KW-1185">Reference proteome</keyword>
<dbReference type="SMART" id="SM00448">
    <property type="entry name" value="REC"/>
    <property type="match status" value="1"/>
</dbReference>
<dbReference type="GO" id="GO:0000156">
    <property type="term" value="F:phosphorelay response regulator activity"/>
    <property type="evidence" value="ECO:0007669"/>
    <property type="project" value="TreeGrafter"/>
</dbReference>
<feature type="modified residue" description="4-aspartylphosphate" evidence="6">
    <location>
        <position position="53"/>
    </location>
</feature>
<dbReference type="PROSITE" id="PS50110">
    <property type="entry name" value="RESPONSE_REGULATORY"/>
    <property type="match status" value="1"/>
</dbReference>
<evidence type="ECO:0000259" key="9">
    <source>
        <dbReference type="PROSITE" id="PS51755"/>
    </source>
</evidence>
<dbReference type="GO" id="GO:0032993">
    <property type="term" value="C:protein-DNA complex"/>
    <property type="evidence" value="ECO:0007669"/>
    <property type="project" value="TreeGrafter"/>
</dbReference>
<name>A0A7Y9WS69_9BURK</name>
<proteinExistence type="predicted"/>
<evidence type="ECO:0000256" key="1">
    <source>
        <dbReference type="ARBA" id="ARBA00022553"/>
    </source>
</evidence>
<organism evidence="10 11">
    <name type="scientific">Paraburkholderia bryophila</name>
    <dbReference type="NCBI Taxonomy" id="420952"/>
    <lineage>
        <taxon>Bacteria</taxon>
        <taxon>Pseudomonadati</taxon>
        <taxon>Pseudomonadota</taxon>
        <taxon>Betaproteobacteria</taxon>
        <taxon>Burkholderiales</taxon>
        <taxon>Burkholderiaceae</taxon>
        <taxon>Paraburkholderia</taxon>
    </lineage>
</organism>
<keyword evidence="3" id="KW-0805">Transcription regulation</keyword>
<dbReference type="SUPFAM" id="SSF46894">
    <property type="entry name" value="C-terminal effector domain of the bipartite response regulators"/>
    <property type="match status" value="1"/>
</dbReference>
<dbReference type="SMART" id="SM00862">
    <property type="entry name" value="Trans_reg_C"/>
    <property type="match status" value="1"/>
</dbReference>
<dbReference type="GO" id="GO:0000976">
    <property type="term" value="F:transcription cis-regulatory region binding"/>
    <property type="evidence" value="ECO:0007669"/>
    <property type="project" value="TreeGrafter"/>
</dbReference>
<keyword evidence="5" id="KW-0804">Transcription</keyword>
<accession>A0A7Y9WS69</accession>
<dbReference type="AlphaFoldDB" id="A0A7Y9WS69"/>
<dbReference type="Pfam" id="PF00072">
    <property type="entry name" value="Response_reg"/>
    <property type="match status" value="1"/>
</dbReference>
<gene>
    <name evidence="10" type="ORF">GGD40_004742</name>
</gene>
<dbReference type="Gene3D" id="3.40.50.2300">
    <property type="match status" value="1"/>
</dbReference>
<feature type="DNA-binding region" description="OmpR/PhoB-type" evidence="7">
    <location>
        <begin position="132"/>
        <end position="231"/>
    </location>
</feature>
<dbReference type="Pfam" id="PF00486">
    <property type="entry name" value="Trans_reg_C"/>
    <property type="match status" value="1"/>
</dbReference>
<keyword evidence="4 7" id="KW-0238">DNA-binding</keyword>
<dbReference type="GO" id="GO:0005829">
    <property type="term" value="C:cytosol"/>
    <property type="evidence" value="ECO:0007669"/>
    <property type="project" value="TreeGrafter"/>
</dbReference>
<protein>
    <submittedName>
        <fullName evidence="10">Two-component system phosphate regulon response regulator OmpR</fullName>
    </submittedName>
</protein>
<dbReference type="PANTHER" id="PTHR48111">
    <property type="entry name" value="REGULATOR OF RPOS"/>
    <property type="match status" value="1"/>
</dbReference>
<dbReference type="Gene3D" id="1.10.10.10">
    <property type="entry name" value="Winged helix-like DNA-binding domain superfamily/Winged helix DNA-binding domain"/>
    <property type="match status" value="1"/>
</dbReference>
<evidence type="ECO:0000256" key="3">
    <source>
        <dbReference type="ARBA" id="ARBA00023015"/>
    </source>
</evidence>
<dbReference type="InterPro" id="IPR039420">
    <property type="entry name" value="WalR-like"/>
</dbReference>
<dbReference type="InterPro" id="IPR001867">
    <property type="entry name" value="OmpR/PhoB-type_DNA-bd"/>
</dbReference>